<dbReference type="HOGENOM" id="CLU_2217468_0_0_6"/>
<organism evidence="2 3">
    <name type="scientific">Alteromonas mediterranea (strain DSM 17117 / CIP 110805 / LMG 28347 / Deep ecotype)</name>
    <dbReference type="NCBI Taxonomy" id="1774373"/>
    <lineage>
        <taxon>Bacteria</taxon>
        <taxon>Pseudomonadati</taxon>
        <taxon>Pseudomonadota</taxon>
        <taxon>Gammaproteobacteria</taxon>
        <taxon>Alteromonadales</taxon>
        <taxon>Alteromonadaceae</taxon>
        <taxon>Alteromonas/Salinimonas group</taxon>
        <taxon>Alteromonas</taxon>
    </lineage>
</organism>
<reference evidence="2 3" key="1">
    <citation type="journal article" date="2008" name="ISME J.">
        <title>Comparative genomics of two ecotypes of the marine planktonic copiotroph Alteromonas macleodii suggests alternative lifestyles associated with different kinds of particulate organic matter.</title>
        <authorList>
            <person name="Ivars-Martinez E."/>
            <person name="Martin-Cuadrado A.B."/>
            <person name="D'Auria G."/>
            <person name="Mira A."/>
            <person name="Ferriera S."/>
            <person name="Johnson J."/>
            <person name="Friedman R."/>
            <person name="Rodriguez-Valera F."/>
        </authorList>
    </citation>
    <scope>NUCLEOTIDE SEQUENCE [LARGE SCALE GENOMIC DNA]</scope>
    <source>
        <strain evidence="3">DSM 17117 / CIP 110805 / LMG 28347 / Deep ecotype</strain>
    </source>
</reference>
<sequence>MYRGSCNCQAIQYEVDHIDERDADNETLSLADTRTFRVTVSKEQLLIDCAPSALATLHEANGETHHVCNLCGSVIYVERSPHSVVVEVTYSGHDILSEPHCQFVI</sequence>
<dbReference type="KEGG" id="amc:MADE_1015270"/>
<keyword evidence="3" id="KW-1185">Reference proteome</keyword>
<dbReference type="RefSeq" id="WP_012519478.1">
    <property type="nucleotide sequence ID" value="NC_011138.3"/>
</dbReference>
<accession>F2GD39</accession>
<proteinExistence type="predicted"/>
<evidence type="ECO:0000259" key="1">
    <source>
        <dbReference type="Pfam" id="PF04828"/>
    </source>
</evidence>
<dbReference type="Proteomes" id="UP000001870">
    <property type="component" value="Chromosome"/>
</dbReference>
<dbReference type="Gene3D" id="2.170.150.70">
    <property type="match status" value="1"/>
</dbReference>
<gene>
    <name evidence="2" type="ordered locus">MADE_1015270</name>
</gene>
<dbReference type="EMBL" id="CP001103">
    <property type="protein sequence ID" value="AEA99186.1"/>
    <property type="molecule type" value="Genomic_DNA"/>
</dbReference>
<evidence type="ECO:0000313" key="3">
    <source>
        <dbReference type="Proteomes" id="UP000001870"/>
    </source>
</evidence>
<dbReference type="Pfam" id="PF04828">
    <property type="entry name" value="GFA"/>
    <property type="match status" value="1"/>
</dbReference>
<dbReference type="AlphaFoldDB" id="F2GD39"/>
<protein>
    <submittedName>
        <fullName evidence="2">ADP-ribosylglycohydrolase</fullName>
    </submittedName>
</protein>
<dbReference type="GO" id="GO:0016846">
    <property type="term" value="F:carbon-sulfur lyase activity"/>
    <property type="evidence" value="ECO:0007669"/>
    <property type="project" value="InterPro"/>
</dbReference>
<reference evidence="2 3" key="2">
    <citation type="journal article" date="2015" name="Antonie Van Leeuwenhoek">
        <title>Ecophysiological diversity of a novel member of the genus Alteromonas, and description of Alteromonas mediterranea sp. nov.</title>
        <authorList>
            <person name="Ivanova E.P."/>
            <person name="Lopez-Perez M."/>
            <person name="Zabalos M."/>
            <person name="Nguyen S.H."/>
            <person name="Webb H.K."/>
            <person name="Ryan J."/>
            <person name="Lagutin K."/>
            <person name="Vyssotski M."/>
            <person name="Crawford R.J."/>
            <person name="Rodriguez-Valera F."/>
        </authorList>
    </citation>
    <scope>NUCLEOTIDE SEQUENCE [LARGE SCALE GENOMIC DNA]</scope>
    <source>
        <strain evidence="3">DSM 17117 / CIP 110805 / LMG 28347 / Deep ecotype</strain>
    </source>
</reference>
<feature type="domain" description="CENP-V/GFA" evidence="1">
    <location>
        <begin position="1"/>
        <end position="90"/>
    </location>
</feature>
<evidence type="ECO:0000313" key="2">
    <source>
        <dbReference type="EMBL" id="AEA99186.1"/>
    </source>
</evidence>
<name>F2GD39_ALTMD</name>
<dbReference type="InterPro" id="IPR006913">
    <property type="entry name" value="CENP-V/GFA"/>
</dbReference>